<dbReference type="Pfam" id="PF00583">
    <property type="entry name" value="Acetyltransf_1"/>
    <property type="match status" value="1"/>
</dbReference>
<name>A0A8H8BT91_9HELO</name>
<dbReference type="OrthoDB" id="41532at2759"/>
<dbReference type="GO" id="GO:0016747">
    <property type="term" value="F:acyltransferase activity, transferring groups other than amino-acyl groups"/>
    <property type="evidence" value="ECO:0007669"/>
    <property type="project" value="InterPro"/>
</dbReference>
<dbReference type="InterPro" id="IPR000835">
    <property type="entry name" value="HTH_MarR-typ"/>
</dbReference>
<dbReference type="CDD" id="cd04301">
    <property type="entry name" value="NAT_SF"/>
    <property type="match status" value="1"/>
</dbReference>
<protein>
    <recommendedName>
        <fullName evidence="2">N-acetyltransferase domain-containing protein</fullName>
    </recommendedName>
</protein>
<feature type="compositionally biased region" description="Low complexity" evidence="1">
    <location>
        <begin position="58"/>
        <end position="67"/>
    </location>
</feature>
<proteinExistence type="predicted"/>
<dbReference type="InterPro" id="IPR036390">
    <property type="entry name" value="WH_DNA-bd_sf"/>
</dbReference>
<dbReference type="InterPro" id="IPR016181">
    <property type="entry name" value="Acyl_CoA_acyltransferase"/>
</dbReference>
<dbReference type="AlphaFoldDB" id="A0A8H8BT91"/>
<dbReference type="PROSITE" id="PS51186">
    <property type="entry name" value="GNAT"/>
    <property type="match status" value="1"/>
</dbReference>
<reference evidence="3" key="1">
    <citation type="submission" date="2021-02" db="EMBL/GenBank/DDBJ databases">
        <title>Genome sequence Cadophora malorum strain M34.</title>
        <authorList>
            <person name="Stefanovic E."/>
            <person name="Vu D."/>
            <person name="Scully C."/>
            <person name="Dijksterhuis J."/>
            <person name="Roader J."/>
            <person name="Houbraken J."/>
        </authorList>
    </citation>
    <scope>NUCLEOTIDE SEQUENCE</scope>
    <source>
        <strain evidence="3">M34</strain>
    </source>
</reference>
<dbReference type="EMBL" id="JAFJYH010000038">
    <property type="protein sequence ID" value="KAG4423186.1"/>
    <property type="molecule type" value="Genomic_DNA"/>
</dbReference>
<dbReference type="Proteomes" id="UP000664132">
    <property type="component" value="Unassembled WGS sequence"/>
</dbReference>
<dbReference type="Gene3D" id="1.10.10.10">
    <property type="entry name" value="Winged helix-like DNA-binding domain superfamily/Winged helix DNA-binding domain"/>
    <property type="match status" value="1"/>
</dbReference>
<dbReference type="Gene3D" id="3.40.630.30">
    <property type="match status" value="1"/>
</dbReference>
<feature type="domain" description="N-acetyltransferase" evidence="2">
    <location>
        <begin position="200"/>
        <end position="357"/>
    </location>
</feature>
<comment type="caution">
    <text evidence="3">The sequence shown here is derived from an EMBL/GenBank/DDBJ whole genome shotgun (WGS) entry which is preliminary data.</text>
</comment>
<evidence type="ECO:0000313" key="4">
    <source>
        <dbReference type="Proteomes" id="UP000664132"/>
    </source>
</evidence>
<dbReference type="GO" id="GO:0003700">
    <property type="term" value="F:DNA-binding transcription factor activity"/>
    <property type="evidence" value="ECO:0007669"/>
    <property type="project" value="InterPro"/>
</dbReference>
<evidence type="ECO:0000259" key="2">
    <source>
        <dbReference type="PROSITE" id="PS51186"/>
    </source>
</evidence>
<dbReference type="SUPFAM" id="SSF46785">
    <property type="entry name" value="Winged helix' DNA-binding domain"/>
    <property type="match status" value="1"/>
</dbReference>
<organism evidence="3 4">
    <name type="scientific">Cadophora malorum</name>
    <dbReference type="NCBI Taxonomy" id="108018"/>
    <lineage>
        <taxon>Eukaryota</taxon>
        <taxon>Fungi</taxon>
        <taxon>Dikarya</taxon>
        <taxon>Ascomycota</taxon>
        <taxon>Pezizomycotina</taxon>
        <taxon>Leotiomycetes</taxon>
        <taxon>Helotiales</taxon>
        <taxon>Ploettnerulaceae</taxon>
        <taxon>Cadophora</taxon>
    </lineage>
</organism>
<feature type="region of interest" description="Disordered" evidence="1">
    <location>
        <begin position="53"/>
        <end position="74"/>
    </location>
</feature>
<accession>A0A8H8BT91</accession>
<evidence type="ECO:0000256" key="1">
    <source>
        <dbReference type="SAM" id="MobiDB-lite"/>
    </source>
</evidence>
<dbReference type="Pfam" id="PF13463">
    <property type="entry name" value="HTH_27"/>
    <property type="match status" value="1"/>
</dbReference>
<sequence>MSSQSPPHPIIPALRASSRLLVRELGFMSSSLAGTSYSISAVHAIVEIGLHEQRAKQSQDQTTTSTDLGSKSKSTSAGITAATLCTELNLEKSSVSRLLKKLVEAGEVSEGYGDDAREKVLRLTEKGRETLKGIDAFGESQILAAFAQLPATATPDDILKGISAYANALRSNRLGTAPTINTQNSNAGALLNPSPTPTITIHTGYTPSLLARCLTMHMDTYTRYGFGLDFETMLSTGFGELLTRLDPLTTEAFYAFSSPQGQIIGTVLMDGIDLTLPSTHSTKGHEYLSSVNRYPAKKVHLRGFIVDEGARGGGVGKKLLDAAVSWADERGFEETHLWTFEGLMAARKLSEIEGIFG</sequence>
<dbReference type="InterPro" id="IPR036388">
    <property type="entry name" value="WH-like_DNA-bd_sf"/>
</dbReference>
<keyword evidence="4" id="KW-1185">Reference proteome</keyword>
<gene>
    <name evidence="3" type="ORF">IFR04_003684</name>
</gene>
<dbReference type="SUPFAM" id="SSF55729">
    <property type="entry name" value="Acyl-CoA N-acyltransferases (Nat)"/>
    <property type="match status" value="1"/>
</dbReference>
<evidence type="ECO:0000313" key="3">
    <source>
        <dbReference type="EMBL" id="KAG4423186.1"/>
    </source>
</evidence>
<dbReference type="InterPro" id="IPR000182">
    <property type="entry name" value="GNAT_dom"/>
</dbReference>